<gene>
    <name evidence="4" type="ORF">ACFPJ5_17645</name>
</gene>
<evidence type="ECO:0000256" key="1">
    <source>
        <dbReference type="SAM" id="MobiDB-lite"/>
    </source>
</evidence>
<name>A0ABD5RFA0_9EURY</name>
<reference evidence="4 5" key="1">
    <citation type="journal article" date="2019" name="Int. J. Syst. Evol. Microbiol.">
        <title>The Global Catalogue of Microorganisms (GCM) 10K type strain sequencing project: providing services to taxonomists for standard genome sequencing and annotation.</title>
        <authorList>
            <consortium name="The Broad Institute Genomics Platform"/>
            <consortium name="The Broad Institute Genome Sequencing Center for Infectious Disease"/>
            <person name="Wu L."/>
            <person name="Ma J."/>
        </authorList>
    </citation>
    <scope>NUCLEOTIDE SEQUENCE [LARGE SCALE GENOMIC DNA]</scope>
    <source>
        <strain evidence="4 5">CGMCC 1.12237</strain>
    </source>
</reference>
<dbReference type="Proteomes" id="UP001596201">
    <property type="component" value="Unassembled WGS sequence"/>
</dbReference>
<dbReference type="InterPro" id="IPR055768">
    <property type="entry name" value="DUF7344"/>
</dbReference>
<feature type="region of interest" description="Disordered" evidence="1">
    <location>
        <begin position="1"/>
        <end position="41"/>
    </location>
</feature>
<keyword evidence="5" id="KW-1185">Reference proteome</keyword>
<keyword evidence="2" id="KW-0812">Transmembrane</keyword>
<evidence type="ECO:0000259" key="3">
    <source>
        <dbReference type="Pfam" id="PF24035"/>
    </source>
</evidence>
<evidence type="ECO:0000256" key="2">
    <source>
        <dbReference type="SAM" id="Phobius"/>
    </source>
</evidence>
<sequence>MSSRATNPTGSRQLQDDDSGDAGDEQQDAAEQTQAEAEREPVELSLDTIFEILKNQRRRYVLKYLREATGTVQLNELADQVAAWENDKAVGLVSSNERKRVYVGLYQCHLTKMDDSGVIDFDQYRGTIEVRPAIDRLYEYLDFGEETEEEPEPAWDRYYTGIAVGGLALALAGLAIPTVPLGLLGFLLATVLAVAVVGVTAASTLQAQDLSLDAVPAQFVADDEA</sequence>
<keyword evidence="2" id="KW-1133">Transmembrane helix</keyword>
<dbReference type="AlphaFoldDB" id="A0ABD5RFA0"/>
<feature type="compositionally biased region" description="Polar residues" evidence="1">
    <location>
        <begin position="1"/>
        <end position="13"/>
    </location>
</feature>
<keyword evidence="2" id="KW-0472">Membrane</keyword>
<feature type="transmembrane region" description="Helical" evidence="2">
    <location>
        <begin position="158"/>
        <end position="176"/>
    </location>
</feature>
<proteinExistence type="predicted"/>
<feature type="transmembrane region" description="Helical" evidence="2">
    <location>
        <begin position="182"/>
        <end position="202"/>
    </location>
</feature>
<evidence type="ECO:0000313" key="4">
    <source>
        <dbReference type="EMBL" id="MFC5368750.1"/>
    </source>
</evidence>
<feature type="compositionally biased region" description="Acidic residues" evidence="1">
    <location>
        <begin position="16"/>
        <end position="28"/>
    </location>
</feature>
<feature type="domain" description="DUF7344" evidence="3">
    <location>
        <begin position="50"/>
        <end position="129"/>
    </location>
</feature>
<protein>
    <recommendedName>
        <fullName evidence="3">DUF7344 domain-containing protein</fullName>
    </recommendedName>
</protein>
<dbReference type="EMBL" id="JBHSKX010000004">
    <property type="protein sequence ID" value="MFC5368750.1"/>
    <property type="molecule type" value="Genomic_DNA"/>
</dbReference>
<comment type="caution">
    <text evidence="4">The sequence shown here is derived from an EMBL/GenBank/DDBJ whole genome shotgun (WGS) entry which is preliminary data.</text>
</comment>
<dbReference type="Pfam" id="PF24035">
    <property type="entry name" value="DUF7344"/>
    <property type="match status" value="1"/>
</dbReference>
<evidence type="ECO:0000313" key="5">
    <source>
        <dbReference type="Proteomes" id="UP001596201"/>
    </source>
</evidence>
<dbReference type="RefSeq" id="WP_227231320.1">
    <property type="nucleotide sequence ID" value="NZ_JAJCVJ010000003.1"/>
</dbReference>
<accession>A0ABD5RFA0</accession>
<organism evidence="4 5">
    <name type="scientific">Salinirubrum litoreum</name>
    <dbReference type="NCBI Taxonomy" id="1126234"/>
    <lineage>
        <taxon>Archaea</taxon>
        <taxon>Methanobacteriati</taxon>
        <taxon>Methanobacteriota</taxon>
        <taxon>Stenosarchaea group</taxon>
        <taxon>Halobacteria</taxon>
        <taxon>Halobacteriales</taxon>
        <taxon>Haloferacaceae</taxon>
        <taxon>Salinirubrum</taxon>
    </lineage>
</organism>